<evidence type="ECO:0000256" key="4">
    <source>
        <dbReference type="ARBA" id="ARBA00023136"/>
    </source>
</evidence>
<comment type="caution">
    <text evidence="7">The sequence shown here is derived from an EMBL/GenBank/DDBJ whole genome shotgun (WGS) entry which is preliminary data.</text>
</comment>
<evidence type="ECO:0000256" key="2">
    <source>
        <dbReference type="ARBA" id="ARBA00022692"/>
    </source>
</evidence>
<feature type="transmembrane region" description="Helical" evidence="6">
    <location>
        <begin position="299"/>
        <end position="319"/>
    </location>
</feature>
<proteinExistence type="predicted"/>
<organism evidence="7 8">
    <name type="scientific">Dovyalis caffra</name>
    <dbReference type="NCBI Taxonomy" id="77055"/>
    <lineage>
        <taxon>Eukaryota</taxon>
        <taxon>Viridiplantae</taxon>
        <taxon>Streptophyta</taxon>
        <taxon>Embryophyta</taxon>
        <taxon>Tracheophyta</taxon>
        <taxon>Spermatophyta</taxon>
        <taxon>Magnoliopsida</taxon>
        <taxon>eudicotyledons</taxon>
        <taxon>Gunneridae</taxon>
        <taxon>Pentapetalae</taxon>
        <taxon>rosids</taxon>
        <taxon>fabids</taxon>
        <taxon>Malpighiales</taxon>
        <taxon>Salicaceae</taxon>
        <taxon>Flacourtieae</taxon>
        <taxon>Dovyalis</taxon>
    </lineage>
</organism>
<feature type="transmembrane region" description="Helical" evidence="6">
    <location>
        <begin position="385"/>
        <end position="407"/>
    </location>
</feature>
<feature type="transmembrane region" description="Helical" evidence="6">
    <location>
        <begin position="413"/>
        <end position="434"/>
    </location>
</feature>
<sequence length="466" mass="51601">MLYSREILNFLARKDVRKILKRKDSDAGERGRALEELRSSLFSRFRLSESSKKHEQRLCGPVIALTFNFLVAVGIIFMNKWVLQGIGFHFPIGLSFIHYTLSWALMAILKALSVLPGSPPSKSSHLSLFSLGFVMSFSTGLANVSLKYNSVGFYQMAKIAVTPSIVLAEFIWFNKRVSFSKIDLWEKGHSCGNWVLYNFDPHTKQHVVALTVVSIGVAVATVTDLQFSLFGACVALAWIIPSAVNKILWSTLQQRENWTALALMWKTTPITLFFLATLIPFLDPPGVFSYDWNFKNTVLILVSAVLGFLLQWSGALALGQGVSCFGGYMEDKKWEGELLGVWWVDGNGFRRFSTIISWLPDNGFLLQGMVCAKKAVKHALRATSAISHVVLGQFKTCVVLLGNFYIFGSNPGATSICGAFMAIAGMSCYTYLNICNLKPQTGKSSTQSRLSKENGDNHDGYGGESV</sequence>
<comment type="subcellular location">
    <subcellularLocation>
        <location evidence="1">Membrane</location>
        <topology evidence="1">Multi-pass membrane protein</topology>
    </subcellularLocation>
</comment>
<dbReference type="GO" id="GO:0016020">
    <property type="term" value="C:membrane"/>
    <property type="evidence" value="ECO:0007669"/>
    <property type="project" value="UniProtKB-SubCell"/>
</dbReference>
<reference evidence="7 8" key="1">
    <citation type="submission" date="2024-01" db="EMBL/GenBank/DDBJ databases">
        <authorList>
            <person name="Waweru B."/>
        </authorList>
    </citation>
    <scope>NUCLEOTIDE SEQUENCE [LARGE SCALE GENOMIC DNA]</scope>
</reference>
<dbReference type="EMBL" id="CAWUPB010001168">
    <property type="protein sequence ID" value="CAK7345622.1"/>
    <property type="molecule type" value="Genomic_DNA"/>
</dbReference>
<dbReference type="Proteomes" id="UP001314170">
    <property type="component" value="Unassembled WGS sequence"/>
</dbReference>
<accession>A0AAV1S615</accession>
<evidence type="ECO:0008006" key="9">
    <source>
        <dbReference type="Google" id="ProtNLM"/>
    </source>
</evidence>
<keyword evidence="8" id="KW-1185">Reference proteome</keyword>
<feature type="transmembrane region" description="Helical" evidence="6">
    <location>
        <begin position="126"/>
        <end position="146"/>
    </location>
</feature>
<feature type="transmembrane region" description="Helical" evidence="6">
    <location>
        <begin position="58"/>
        <end position="78"/>
    </location>
</feature>
<dbReference type="PANTHER" id="PTHR11132">
    <property type="entry name" value="SOLUTE CARRIER FAMILY 35"/>
    <property type="match status" value="1"/>
</dbReference>
<evidence type="ECO:0000313" key="7">
    <source>
        <dbReference type="EMBL" id="CAK7345622.1"/>
    </source>
</evidence>
<keyword evidence="4 6" id="KW-0472">Membrane</keyword>
<keyword evidence="3 6" id="KW-1133">Transmembrane helix</keyword>
<feature type="region of interest" description="Disordered" evidence="5">
    <location>
        <begin position="441"/>
        <end position="466"/>
    </location>
</feature>
<keyword evidence="2 6" id="KW-0812">Transmembrane</keyword>
<evidence type="ECO:0000256" key="5">
    <source>
        <dbReference type="SAM" id="MobiDB-lite"/>
    </source>
</evidence>
<protein>
    <recommendedName>
        <fullName evidence="9">Sugar phosphate transporter domain-containing protein</fullName>
    </recommendedName>
</protein>
<feature type="transmembrane region" description="Helical" evidence="6">
    <location>
        <begin position="207"/>
        <end position="223"/>
    </location>
</feature>
<evidence type="ECO:0000256" key="3">
    <source>
        <dbReference type="ARBA" id="ARBA00022989"/>
    </source>
</evidence>
<name>A0AAV1S615_9ROSI</name>
<feature type="transmembrane region" description="Helical" evidence="6">
    <location>
        <begin position="260"/>
        <end position="279"/>
    </location>
</feature>
<feature type="compositionally biased region" description="Basic and acidic residues" evidence="5">
    <location>
        <begin position="450"/>
        <end position="466"/>
    </location>
</feature>
<gene>
    <name evidence="7" type="ORF">DCAF_LOCUS18327</name>
</gene>
<dbReference type="AlphaFoldDB" id="A0AAV1S615"/>
<evidence type="ECO:0000313" key="8">
    <source>
        <dbReference type="Proteomes" id="UP001314170"/>
    </source>
</evidence>
<feature type="transmembrane region" description="Helical" evidence="6">
    <location>
        <begin position="229"/>
        <end position="248"/>
    </location>
</feature>
<dbReference type="InterPro" id="IPR050186">
    <property type="entry name" value="TPT_transporter"/>
</dbReference>
<feature type="transmembrane region" description="Helical" evidence="6">
    <location>
        <begin position="152"/>
        <end position="173"/>
    </location>
</feature>
<feature type="transmembrane region" description="Helical" evidence="6">
    <location>
        <begin position="90"/>
        <end position="114"/>
    </location>
</feature>
<evidence type="ECO:0000256" key="6">
    <source>
        <dbReference type="SAM" id="Phobius"/>
    </source>
</evidence>
<evidence type="ECO:0000256" key="1">
    <source>
        <dbReference type="ARBA" id="ARBA00004141"/>
    </source>
</evidence>